<dbReference type="AlphaFoldDB" id="A0A1M5DSP5"/>
<accession>A0A1M5DSP5</accession>
<dbReference type="Proteomes" id="UP000184088">
    <property type="component" value="Unassembled WGS sequence"/>
</dbReference>
<keyword evidence="3" id="KW-1185">Reference proteome</keyword>
<name>A0A1M5DSP5_9THEO</name>
<reference evidence="2 3" key="1">
    <citation type="submission" date="2016-11" db="EMBL/GenBank/DDBJ databases">
        <authorList>
            <person name="Jaros S."/>
            <person name="Januszkiewicz K."/>
            <person name="Wedrychowicz H."/>
        </authorList>
    </citation>
    <scope>NUCLEOTIDE SEQUENCE [LARGE SCALE GENOMIC DNA]</scope>
    <source>
        <strain evidence="2 3">DSM 17918</strain>
    </source>
</reference>
<dbReference type="InterPro" id="IPR036105">
    <property type="entry name" value="DiNase_FeMo-co_biosyn_sf"/>
</dbReference>
<organism evidence="2 3">
    <name type="scientific">Caldanaerobius fijiensis DSM 17918</name>
    <dbReference type="NCBI Taxonomy" id="1121256"/>
    <lineage>
        <taxon>Bacteria</taxon>
        <taxon>Bacillati</taxon>
        <taxon>Bacillota</taxon>
        <taxon>Clostridia</taxon>
        <taxon>Thermoanaerobacterales</taxon>
        <taxon>Thermoanaerobacteraceae</taxon>
        <taxon>Caldanaerobius</taxon>
    </lineage>
</organism>
<feature type="domain" description="Dinitrogenase iron-molybdenum cofactor biosynthesis" evidence="1">
    <location>
        <begin position="13"/>
        <end position="102"/>
    </location>
</feature>
<evidence type="ECO:0000313" key="2">
    <source>
        <dbReference type="EMBL" id="SHF69802.1"/>
    </source>
</evidence>
<dbReference type="RefSeq" id="WP_073345755.1">
    <property type="nucleotide sequence ID" value="NZ_FQVH01000038.1"/>
</dbReference>
<dbReference type="Gene3D" id="3.30.420.130">
    <property type="entry name" value="Dinitrogenase iron-molybdenum cofactor biosynthesis domain"/>
    <property type="match status" value="1"/>
</dbReference>
<dbReference type="OrthoDB" id="9807451at2"/>
<gene>
    <name evidence="2" type="ORF">SAMN02746089_02408</name>
</gene>
<evidence type="ECO:0000313" key="3">
    <source>
        <dbReference type="Proteomes" id="UP000184088"/>
    </source>
</evidence>
<dbReference type="PANTHER" id="PTHR42983">
    <property type="entry name" value="DINITROGENASE IRON-MOLYBDENUM COFACTOR PROTEIN-RELATED"/>
    <property type="match status" value="1"/>
</dbReference>
<sequence length="131" mass="14016">MKIAVSSMGKDLNSMLDVRFGRCNYFVVYDTEGGLVKTVENRGQMSGGGAGIAAAQQIIDEDVDVVITGNMGPNAFNLFKNSDIKVYRCGSIKVETAVQLFKEGKLEELTQAGPAHSGMDMGAGMRFRGGK</sequence>
<dbReference type="SUPFAM" id="SSF53146">
    <property type="entry name" value="Nitrogenase accessory factor-like"/>
    <property type="match status" value="1"/>
</dbReference>
<proteinExistence type="predicted"/>
<dbReference type="InterPro" id="IPR003731">
    <property type="entry name" value="Di-Nase_FeMo-co_biosynth"/>
</dbReference>
<dbReference type="EMBL" id="FQVH01000038">
    <property type="protein sequence ID" value="SHF69802.1"/>
    <property type="molecule type" value="Genomic_DNA"/>
</dbReference>
<dbReference type="CDD" id="cd00851">
    <property type="entry name" value="MTH1175"/>
    <property type="match status" value="1"/>
</dbReference>
<protein>
    <submittedName>
        <fullName evidence="2">Predicted Fe-Mo cluster-binding protein, NifX family</fullName>
    </submittedName>
</protein>
<dbReference type="STRING" id="1121256.SAMN02746089_02408"/>
<dbReference type="Pfam" id="PF02579">
    <property type="entry name" value="Nitro_FeMo-Co"/>
    <property type="match status" value="1"/>
</dbReference>
<dbReference type="PANTHER" id="PTHR42983:SF1">
    <property type="entry name" value="IRON-MOLYBDENUM PROTEIN"/>
    <property type="match status" value="1"/>
</dbReference>
<evidence type="ECO:0000259" key="1">
    <source>
        <dbReference type="Pfam" id="PF02579"/>
    </source>
</evidence>
<dbReference type="InterPro" id="IPR033913">
    <property type="entry name" value="MTH1175_dom"/>
</dbReference>